<dbReference type="GO" id="GO:0034398">
    <property type="term" value="P:telomere tethering at nuclear periphery"/>
    <property type="evidence" value="ECO:0007669"/>
    <property type="project" value="TreeGrafter"/>
</dbReference>
<protein>
    <recommendedName>
        <fullName evidence="4">Nuclear pore complex protein Nup98-Nup96</fullName>
    </recommendedName>
</protein>
<keyword evidence="7" id="KW-0509">mRNA transport</keyword>
<feature type="compositionally biased region" description="Polar residues" evidence="12">
    <location>
        <begin position="276"/>
        <end position="285"/>
    </location>
</feature>
<evidence type="ECO:0000313" key="16">
    <source>
        <dbReference type="WBParaSite" id="TCNE_0000059701-mRNA-1"/>
    </source>
</evidence>
<evidence type="ECO:0000256" key="6">
    <source>
        <dbReference type="ARBA" id="ARBA00022813"/>
    </source>
</evidence>
<evidence type="ECO:0000313" key="15">
    <source>
        <dbReference type="Proteomes" id="UP000050794"/>
    </source>
</evidence>
<feature type="domain" description="Peptidase S59" evidence="13">
    <location>
        <begin position="366"/>
        <end position="510"/>
    </location>
</feature>
<dbReference type="PANTHER" id="PTHR23198:SF6">
    <property type="entry name" value="NUCLEAR PORE COMPLEX PROTEIN NUP98-NUP96"/>
    <property type="match status" value="1"/>
</dbReference>
<dbReference type="GO" id="GO:0051028">
    <property type="term" value="P:mRNA transport"/>
    <property type="evidence" value="ECO:0007669"/>
    <property type="project" value="UniProtKB-KW"/>
</dbReference>
<evidence type="ECO:0000256" key="8">
    <source>
        <dbReference type="ARBA" id="ARBA00022927"/>
    </source>
</evidence>
<gene>
    <name evidence="14" type="ORF">TCNE_LOCUS598</name>
</gene>
<organism evidence="15 16">
    <name type="scientific">Toxocara canis</name>
    <name type="common">Canine roundworm</name>
    <dbReference type="NCBI Taxonomy" id="6265"/>
    <lineage>
        <taxon>Eukaryota</taxon>
        <taxon>Metazoa</taxon>
        <taxon>Ecdysozoa</taxon>
        <taxon>Nematoda</taxon>
        <taxon>Chromadorea</taxon>
        <taxon>Rhabditida</taxon>
        <taxon>Spirurina</taxon>
        <taxon>Ascaridomorpha</taxon>
        <taxon>Ascaridoidea</taxon>
        <taxon>Toxocaridae</taxon>
        <taxon>Toxocara</taxon>
    </lineage>
</organism>
<keyword evidence="8" id="KW-0653">Protein transport</keyword>
<dbReference type="GO" id="GO:0017056">
    <property type="term" value="F:structural constituent of nuclear pore"/>
    <property type="evidence" value="ECO:0007669"/>
    <property type="project" value="InterPro"/>
</dbReference>
<evidence type="ECO:0000256" key="9">
    <source>
        <dbReference type="ARBA" id="ARBA00023010"/>
    </source>
</evidence>
<dbReference type="InterPro" id="IPR037665">
    <property type="entry name" value="Nucleoporin_S59-like"/>
</dbReference>
<dbReference type="AlphaFoldDB" id="A0A183TWH8"/>
<keyword evidence="10" id="KW-0906">Nuclear pore complex</keyword>
<evidence type="ECO:0000256" key="5">
    <source>
        <dbReference type="ARBA" id="ARBA00022448"/>
    </source>
</evidence>
<sequence length="1231" mass="137645">MVLNVIVAGTAPFGSTATSTSLFGSSAAKPTTSLFGAPAAQTGFGMAPAATNVVAAQAAPIVLGADVSQTLIQNTIIEAQLASCPYGDSPLLKLISTDSLKKADMPNPTSMERQLRFLASKAQGTTTASAARTGAGALSSLPPAGSPIVMPSQLNNSRTMGHLSYNSIYSSPTLDVLPTSPVVDLTSRLVLTSFFGPSLLRRMSKDTSTSIFTDRNGEGEGKCEDPKQKTRQIDLSRLHKSLQESRQRKSSASSGTPAPGSAGDSRDRDGAGVQPHSPTTYNVSENGDGAPPRPVLSPETENAHLKRRAELRTEQPPRLDLNIELSPSSSVSFHDRCDKFTTLPPSVNVREEVADKPHPAGIRLRRLDYVCEPSLEQLALMAERDGGVCHLEKGFTVRRFAYGSVFWPGPFDLSNVDIDKVVHFRQNEVIIYPDDLDKPPIGEQLNRFAEISLERVWPRDKVTKESIMDPIRLEQMHFRERLERVSARMGANFKDYRPETGTWVFTVSHFTKYGLPDESDDDEMPSAEELRVAMGESRLQNAVQRDRLRLSAQQVPEVFPAAPDESATQRRDMIDSSVRVFKDVSQMPTPIFNRALGGLCAEEMKTVITPKATILDFDQTIDSIVFTPAKGIRERKHKIEPTDGLIALGASAQLDELMEDSFTFERGKERAERKTRRMHLKAIEPKNDLTFVVSLSESFVTKMRAKRGTIIDEALFNLRRTRVGWATNGLLANSGLPASFDVHLLKLDYPDELPRDYIVDMFEHNIRLSSRMAERQFMDKSVEMGVVERITPSRDYAQMVDSFIATSKQSKMPREESVWKLCSALFTHPSLLIASSDYTRGVVQRDCVGDWLREAIAAKHLKLPPPGKKRILFHVLAGNLSEAVEEAISANRPLLAVEFWVQSQATDFMEEDLLKIYMVMAGMMQVDLKSRRVFVCEGLNWMRALGVFVWYYNPYHAPLKEVISAFEEDLEARSCRDSLGNSVFYELIKLASERSHPLELILEPSAFDNQPLDYHLSWHLWCVLRSIGYEHMDEFMERCLHIRYAEQLAGMGLVHLAIFVLMHISDLNARQNAVTEMIDRVAPEADEALYKKVESVCALPPETIAHSKYMRAKLEGDEEAMCLHALDAAMYQEAHSLFYDSVAPSAVTRDDDELLGRLFEKFEAESDKISCWGPRGQIYTDYYHLKEGIHEITDECHVCSCLLFFSFVYLITVLRLCSCYVAYLSSSHVME</sequence>
<feature type="compositionally biased region" description="Basic and acidic residues" evidence="12">
    <location>
        <begin position="215"/>
        <end position="247"/>
    </location>
</feature>
<keyword evidence="6" id="KW-0068">Autocatalytic cleavage</keyword>
<evidence type="ECO:0000259" key="13">
    <source>
        <dbReference type="PROSITE" id="PS51434"/>
    </source>
</evidence>
<keyword evidence="9" id="KW-0811">Translocation</keyword>
<keyword evidence="15" id="KW-1185">Reference proteome</keyword>
<evidence type="ECO:0000313" key="14">
    <source>
        <dbReference type="EMBL" id="VDM24518.1"/>
    </source>
</evidence>
<dbReference type="GO" id="GO:0008139">
    <property type="term" value="F:nuclear localization sequence binding"/>
    <property type="evidence" value="ECO:0007669"/>
    <property type="project" value="TreeGrafter"/>
</dbReference>
<evidence type="ECO:0000256" key="11">
    <source>
        <dbReference type="ARBA" id="ARBA00023242"/>
    </source>
</evidence>
<dbReference type="GO" id="GO:0006606">
    <property type="term" value="P:protein import into nucleus"/>
    <property type="evidence" value="ECO:0007669"/>
    <property type="project" value="TreeGrafter"/>
</dbReference>
<keyword evidence="11" id="KW-0539">Nucleus</keyword>
<dbReference type="InterPro" id="IPR021967">
    <property type="entry name" value="Nup98_C"/>
</dbReference>
<evidence type="ECO:0000256" key="1">
    <source>
        <dbReference type="ARBA" id="ARBA00004567"/>
    </source>
</evidence>
<comment type="similarity">
    <text evidence="3">Belongs to the nucleoporin GLFG family.</text>
</comment>
<evidence type="ECO:0000256" key="4">
    <source>
        <dbReference type="ARBA" id="ARBA00013472"/>
    </source>
</evidence>
<dbReference type="PANTHER" id="PTHR23198">
    <property type="entry name" value="NUCLEOPORIN"/>
    <property type="match status" value="1"/>
</dbReference>
<dbReference type="InterPro" id="IPR007230">
    <property type="entry name" value="Nup98_auto-Pept-S59_dom"/>
</dbReference>
<dbReference type="GO" id="GO:0003723">
    <property type="term" value="F:RNA binding"/>
    <property type="evidence" value="ECO:0007669"/>
    <property type="project" value="TreeGrafter"/>
</dbReference>
<dbReference type="Pfam" id="PF04096">
    <property type="entry name" value="Nucleoporin2"/>
    <property type="match status" value="1"/>
</dbReference>
<evidence type="ECO:0000256" key="2">
    <source>
        <dbReference type="ARBA" id="ARBA00004620"/>
    </source>
</evidence>
<dbReference type="WBParaSite" id="TCNE_0000059701-mRNA-1">
    <property type="protein sequence ID" value="TCNE_0000059701-mRNA-1"/>
    <property type="gene ID" value="TCNE_0000059701"/>
</dbReference>
<reference evidence="16" key="1">
    <citation type="submission" date="2016-06" db="UniProtKB">
        <authorList>
            <consortium name="WormBaseParasite"/>
        </authorList>
    </citation>
    <scope>IDENTIFICATION</scope>
</reference>
<evidence type="ECO:0000256" key="10">
    <source>
        <dbReference type="ARBA" id="ARBA00023132"/>
    </source>
</evidence>
<comment type="subcellular location">
    <subcellularLocation>
        <location evidence="2">Nucleus membrane</location>
        <topology evidence="2">Peripheral membrane protein</topology>
        <orientation evidence="2">Nucleoplasmic side</orientation>
    </subcellularLocation>
    <subcellularLocation>
        <location evidence="1">Nucleus</location>
        <location evidence="1">Nuclear pore complex</location>
    </subcellularLocation>
</comment>
<dbReference type="InterPro" id="IPR036903">
    <property type="entry name" value="Nup98_auto-Pept-S59_dom_sf"/>
</dbReference>
<accession>A0A183TWH8</accession>
<dbReference type="Proteomes" id="UP000050794">
    <property type="component" value="Unassembled WGS sequence"/>
</dbReference>
<dbReference type="GO" id="GO:0006405">
    <property type="term" value="P:RNA export from nucleus"/>
    <property type="evidence" value="ECO:0007669"/>
    <property type="project" value="TreeGrafter"/>
</dbReference>
<dbReference type="PROSITE" id="PS51434">
    <property type="entry name" value="NUP_C"/>
    <property type="match status" value="1"/>
</dbReference>
<dbReference type="GO" id="GO:0044614">
    <property type="term" value="C:nuclear pore cytoplasmic filaments"/>
    <property type="evidence" value="ECO:0007669"/>
    <property type="project" value="TreeGrafter"/>
</dbReference>
<dbReference type="GO" id="GO:0031965">
    <property type="term" value="C:nuclear membrane"/>
    <property type="evidence" value="ECO:0007669"/>
    <property type="project" value="UniProtKB-SubCell"/>
</dbReference>
<evidence type="ECO:0000256" key="7">
    <source>
        <dbReference type="ARBA" id="ARBA00022816"/>
    </source>
</evidence>
<dbReference type="EMBL" id="UYWY01000297">
    <property type="protein sequence ID" value="VDM24518.1"/>
    <property type="molecule type" value="Genomic_DNA"/>
</dbReference>
<dbReference type="Pfam" id="PF12110">
    <property type="entry name" value="Nup96"/>
    <property type="match status" value="1"/>
</dbReference>
<dbReference type="SUPFAM" id="SSF82215">
    <property type="entry name" value="C-terminal autoproteolytic domain of nucleoporin nup98"/>
    <property type="match status" value="1"/>
</dbReference>
<keyword evidence="5" id="KW-0813">Transport</keyword>
<dbReference type="Gene3D" id="3.30.1610.10">
    <property type="entry name" value="Peptidase S59, nucleoporin"/>
    <property type="match status" value="1"/>
</dbReference>
<evidence type="ECO:0000256" key="3">
    <source>
        <dbReference type="ARBA" id="ARBA00008926"/>
    </source>
</evidence>
<evidence type="ECO:0000256" key="12">
    <source>
        <dbReference type="SAM" id="MobiDB-lite"/>
    </source>
</evidence>
<dbReference type="GO" id="GO:0000973">
    <property type="term" value="P:post-transcriptional tethering of RNA polymerase II gene DNA at nuclear periphery"/>
    <property type="evidence" value="ECO:0007669"/>
    <property type="project" value="TreeGrafter"/>
</dbReference>
<proteinExistence type="inferred from homology"/>
<feature type="region of interest" description="Disordered" evidence="12">
    <location>
        <begin position="206"/>
        <end position="298"/>
    </location>
</feature>
<name>A0A183TWH8_TOXCA</name>
<feature type="compositionally biased region" description="Low complexity" evidence="12">
    <location>
        <begin position="250"/>
        <end position="263"/>
    </location>
</feature>
<reference evidence="14 15" key="2">
    <citation type="submission" date="2018-11" db="EMBL/GenBank/DDBJ databases">
        <authorList>
            <consortium name="Pathogen Informatics"/>
        </authorList>
    </citation>
    <scope>NUCLEOTIDE SEQUENCE [LARGE SCALE GENOMIC DNA]</scope>
</reference>